<reference evidence="1 2" key="2">
    <citation type="journal article" date="2013" name="Plant Cell Physiol.">
        <title>Rice Annotation Project Database (RAP-DB): an integrative and interactive database for rice genomics.</title>
        <authorList>
            <person name="Sakai H."/>
            <person name="Lee S.S."/>
            <person name="Tanaka T."/>
            <person name="Numa H."/>
            <person name="Kim J."/>
            <person name="Kawahara Y."/>
            <person name="Wakimoto H."/>
            <person name="Yang C.C."/>
            <person name="Iwamoto M."/>
            <person name="Abe T."/>
            <person name="Yamada Y."/>
            <person name="Muto A."/>
            <person name="Inokuchi H."/>
            <person name="Ikemura T."/>
            <person name="Matsumoto T."/>
            <person name="Sasaki T."/>
            <person name="Itoh T."/>
        </authorList>
    </citation>
    <scope>NUCLEOTIDE SEQUENCE [LARGE SCALE GENOMIC DNA]</scope>
    <source>
        <strain evidence="2">cv. Nipponbare</strain>
    </source>
</reference>
<gene>
    <name evidence="1" type="ordered locus">Os08g0109150</name>
    <name evidence="1" type="ORF">OSNPB_080109150</name>
</gene>
<protein>
    <submittedName>
        <fullName evidence="1">Os08g0109150 protein</fullName>
    </submittedName>
</protein>
<proteinExistence type="predicted"/>
<dbReference type="InParanoid" id="A0A0N7KP56"/>
<accession>A0A0N7KP56</accession>
<dbReference type="PaxDb" id="39947-A0A0N7KP56"/>
<reference evidence="2" key="1">
    <citation type="journal article" date="2005" name="Nature">
        <title>The map-based sequence of the rice genome.</title>
        <authorList>
            <consortium name="International rice genome sequencing project (IRGSP)"/>
            <person name="Matsumoto T."/>
            <person name="Wu J."/>
            <person name="Kanamori H."/>
            <person name="Katayose Y."/>
            <person name="Fujisawa M."/>
            <person name="Namiki N."/>
            <person name="Mizuno H."/>
            <person name="Yamamoto K."/>
            <person name="Antonio B.A."/>
            <person name="Baba T."/>
            <person name="Sakata K."/>
            <person name="Nagamura Y."/>
            <person name="Aoki H."/>
            <person name="Arikawa K."/>
            <person name="Arita K."/>
            <person name="Bito T."/>
            <person name="Chiden Y."/>
            <person name="Fujitsuka N."/>
            <person name="Fukunaka R."/>
            <person name="Hamada M."/>
            <person name="Harada C."/>
            <person name="Hayashi A."/>
            <person name="Hijishita S."/>
            <person name="Honda M."/>
            <person name="Hosokawa S."/>
            <person name="Ichikawa Y."/>
            <person name="Idonuma A."/>
            <person name="Iijima M."/>
            <person name="Ikeda M."/>
            <person name="Ikeno M."/>
            <person name="Ito K."/>
            <person name="Ito S."/>
            <person name="Ito T."/>
            <person name="Ito Y."/>
            <person name="Ito Y."/>
            <person name="Iwabuchi A."/>
            <person name="Kamiya K."/>
            <person name="Karasawa W."/>
            <person name="Kurita K."/>
            <person name="Katagiri S."/>
            <person name="Kikuta A."/>
            <person name="Kobayashi H."/>
            <person name="Kobayashi N."/>
            <person name="Machita K."/>
            <person name="Maehara T."/>
            <person name="Masukawa M."/>
            <person name="Mizubayashi T."/>
            <person name="Mukai Y."/>
            <person name="Nagasaki H."/>
            <person name="Nagata Y."/>
            <person name="Naito S."/>
            <person name="Nakashima M."/>
            <person name="Nakama Y."/>
            <person name="Nakamichi Y."/>
            <person name="Nakamura M."/>
            <person name="Meguro A."/>
            <person name="Negishi M."/>
            <person name="Ohta I."/>
            <person name="Ohta T."/>
            <person name="Okamoto M."/>
            <person name="Ono N."/>
            <person name="Saji S."/>
            <person name="Sakaguchi M."/>
            <person name="Sakai K."/>
            <person name="Shibata M."/>
            <person name="Shimokawa T."/>
            <person name="Song J."/>
            <person name="Takazaki Y."/>
            <person name="Terasawa K."/>
            <person name="Tsugane M."/>
            <person name="Tsuji K."/>
            <person name="Ueda S."/>
            <person name="Waki K."/>
            <person name="Yamagata H."/>
            <person name="Yamamoto M."/>
            <person name="Yamamoto S."/>
            <person name="Yamane H."/>
            <person name="Yoshiki S."/>
            <person name="Yoshihara R."/>
            <person name="Yukawa K."/>
            <person name="Zhong H."/>
            <person name="Yano M."/>
            <person name="Yuan Q."/>
            <person name="Ouyang S."/>
            <person name="Liu J."/>
            <person name="Jones K.M."/>
            <person name="Gansberger K."/>
            <person name="Moffat K."/>
            <person name="Hill J."/>
            <person name="Bera J."/>
            <person name="Fadrosh D."/>
            <person name="Jin S."/>
            <person name="Johri S."/>
            <person name="Kim M."/>
            <person name="Overton L."/>
            <person name="Reardon M."/>
            <person name="Tsitrin T."/>
            <person name="Vuong H."/>
            <person name="Weaver B."/>
            <person name="Ciecko A."/>
            <person name="Tallon L."/>
            <person name="Jackson J."/>
            <person name="Pai G."/>
            <person name="Aken S.V."/>
            <person name="Utterback T."/>
            <person name="Reidmuller S."/>
            <person name="Feldblyum T."/>
            <person name="Hsiao J."/>
            <person name="Zismann V."/>
            <person name="Iobst S."/>
            <person name="de Vazeille A.R."/>
            <person name="Buell C.R."/>
            <person name="Ying K."/>
            <person name="Li Y."/>
            <person name="Lu T."/>
            <person name="Huang Y."/>
            <person name="Zhao Q."/>
            <person name="Feng Q."/>
            <person name="Zhang L."/>
            <person name="Zhu J."/>
            <person name="Weng Q."/>
            <person name="Mu J."/>
            <person name="Lu Y."/>
            <person name="Fan D."/>
            <person name="Liu Y."/>
            <person name="Guan J."/>
            <person name="Zhang Y."/>
            <person name="Yu S."/>
            <person name="Liu X."/>
            <person name="Zhang Y."/>
            <person name="Hong G."/>
            <person name="Han B."/>
            <person name="Choisne N."/>
            <person name="Demange N."/>
            <person name="Orjeda G."/>
            <person name="Samain S."/>
            <person name="Cattolico L."/>
            <person name="Pelletier E."/>
            <person name="Couloux A."/>
            <person name="Segurens B."/>
            <person name="Wincker P."/>
            <person name="D'Hont A."/>
            <person name="Scarpelli C."/>
            <person name="Weissenbach J."/>
            <person name="Salanoubat M."/>
            <person name="Quetier F."/>
            <person name="Yu Y."/>
            <person name="Kim H.R."/>
            <person name="Rambo T."/>
            <person name="Currie J."/>
            <person name="Collura K."/>
            <person name="Luo M."/>
            <person name="Yang T."/>
            <person name="Ammiraju J.S.S."/>
            <person name="Engler F."/>
            <person name="Soderlund C."/>
            <person name="Wing R.A."/>
            <person name="Palmer L.E."/>
            <person name="de la Bastide M."/>
            <person name="Spiegel L."/>
            <person name="Nascimento L."/>
            <person name="Zutavern T."/>
            <person name="O'Shaughnessy A."/>
            <person name="Dike S."/>
            <person name="Dedhia N."/>
            <person name="Preston R."/>
            <person name="Balija V."/>
            <person name="McCombie W.R."/>
            <person name="Chow T."/>
            <person name="Chen H."/>
            <person name="Chung M."/>
            <person name="Chen C."/>
            <person name="Shaw J."/>
            <person name="Wu H."/>
            <person name="Hsiao K."/>
            <person name="Chao Y."/>
            <person name="Chu M."/>
            <person name="Cheng C."/>
            <person name="Hour A."/>
            <person name="Lee P."/>
            <person name="Lin S."/>
            <person name="Lin Y."/>
            <person name="Liou J."/>
            <person name="Liu S."/>
            <person name="Hsing Y."/>
            <person name="Raghuvanshi S."/>
            <person name="Mohanty A."/>
            <person name="Bharti A.K."/>
            <person name="Gaur A."/>
            <person name="Gupta V."/>
            <person name="Kumar D."/>
            <person name="Ravi V."/>
            <person name="Vij S."/>
            <person name="Kapur A."/>
            <person name="Khurana P."/>
            <person name="Khurana P."/>
            <person name="Khurana J.P."/>
            <person name="Tyagi A.K."/>
            <person name="Gaikwad K."/>
            <person name="Singh A."/>
            <person name="Dalal V."/>
            <person name="Srivastava S."/>
            <person name="Dixit A."/>
            <person name="Pal A.K."/>
            <person name="Ghazi I.A."/>
            <person name="Yadav M."/>
            <person name="Pandit A."/>
            <person name="Bhargava A."/>
            <person name="Sureshbabu K."/>
            <person name="Batra K."/>
            <person name="Sharma T.R."/>
            <person name="Mohapatra T."/>
            <person name="Singh N.K."/>
            <person name="Messing J."/>
            <person name="Nelson A.B."/>
            <person name="Fuks G."/>
            <person name="Kavchok S."/>
            <person name="Keizer G."/>
            <person name="Linton E."/>
            <person name="Llaca V."/>
            <person name="Song R."/>
            <person name="Tanyolac B."/>
            <person name="Young S."/>
            <person name="Ho-Il K."/>
            <person name="Hahn J.H."/>
            <person name="Sangsakoo G."/>
            <person name="Vanavichit A."/>
            <person name="de Mattos Luiz.A.T."/>
            <person name="Zimmer P.D."/>
            <person name="Malone G."/>
            <person name="Dellagostin O."/>
            <person name="de Oliveira A.C."/>
            <person name="Bevan M."/>
            <person name="Bancroft I."/>
            <person name="Minx P."/>
            <person name="Cordum H."/>
            <person name="Wilson R."/>
            <person name="Cheng Z."/>
            <person name="Jin W."/>
            <person name="Jiang J."/>
            <person name="Leong S.A."/>
            <person name="Iwama H."/>
            <person name="Gojobori T."/>
            <person name="Itoh T."/>
            <person name="Niimura Y."/>
            <person name="Fujii Y."/>
            <person name="Habara T."/>
            <person name="Sakai H."/>
            <person name="Sato Y."/>
            <person name="Wilson G."/>
            <person name="Kumar K."/>
            <person name="McCouch S."/>
            <person name="Juretic N."/>
            <person name="Hoen D."/>
            <person name="Wright S."/>
            <person name="Bruskiewich R."/>
            <person name="Bureau T."/>
            <person name="Miyao A."/>
            <person name="Hirochika H."/>
            <person name="Nishikawa T."/>
            <person name="Kadowaki K."/>
            <person name="Sugiura M."/>
            <person name="Burr B."/>
            <person name="Sasaki T."/>
        </authorList>
    </citation>
    <scope>NUCLEOTIDE SEQUENCE [LARGE SCALE GENOMIC DNA]</scope>
    <source>
        <strain evidence="2">cv. Nipponbare</strain>
    </source>
</reference>
<dbReference type="EMBL" id="AP014964">
    <property type="protein sequence ID" value="BAT03482.1"/>
    <property type="molecule type" value="Genomic_DNA"/>
</dbReference>
<reference evidence="1 2" key="3">
    <citation type="journal article" date="2013" name="Rice">
        <title>Improvement of the Oryza sativa Nipponbare reference genome using next generation sequence and optical map data.</title>
        <authorList>
            <person name="Kawahara Y."/>
            <person name="de la Bastide M."/>
            <person name="Hamilton J.P."/>
            <person name="Kanamori H."/>
            <person name="McCombie W.R."/>
            <person name="Ouyang S."/>
            <person name="Schwartz D.C."/>
            <person name="Tanaka T."/>
            <person name="Wu J."/>
            <person name="Zhou S."/>
            <person name="Childs K.L."/>
            <person name="Davidson R.M."/>
            <person name="Lin H."/>
            <person name="Quesada-Ocampo L."/>
            <person name="Vaillancourt B."/>
            <person name="Sakai H."/>
            <person name="Lee S.S."/>
            <person name="Kim J."/>
            <person name="Numa H."/>
            <person name="Itoh T."/>
            <person name="Buell C.R."/>
            <person name="Matsumoto T."/>
        </authorList>
    </citation>
    <scope>NUCLEOTIDE SEQUENCE [LARGE SCALE GENOMIC DNA]</scope>
    <source>
        <strain evidence="2">cv. Nipponbare</strain>
    </source>
</reference>
<name>A0A0N7KP56_ORYSJ</name>
<dbReference type="AlphaFoldDB" id="A0A0N7KP56"/>
<dbReference type="Gramene" id="Os08t0109150-00">
    <property type="protein sequence ID" value="Os08t0109150-00"/>
    <property type="gene ID" value="Os08g0109150"/>
</dbReference>
<organism evidence="1 2">
    <name type="scientific">Oryza sativa subsp. japonica</name>
    <name type="common">Rice</name>
    <dbReference type="NCBI Taxonomy" id="39947"/>
    <lineage>
        <taxon>Eukaryota</taxon>
        <taxon>Viridiplantae</taxon>
        <taxon>Streptophyta</taxon>
        <taxon>Embryophyta</taxon>
        <taxon>Tracheophyta</taxon>
        <taxon>Spermatophyta</taxon>
        <taxon>Magnoliopsida</taxon>
        <taxon>Liliopsida</taxon>
        <taxon>Poales</taxon>
        <taxon>Poaceae</taxon>
        <taxon>BOP clade</taxon>
        <taxon>Oryzoideae</taxon>
        <taxon>Oryzeae</taxon>
        <taxon>Oryzinae</taxon>
        <taxon>Oryza</taxon>
        <taxon>Oryza sativa</taxon>
    </lineage>
</organism>
<dbReference type="SMR" id="A0A0N7KP56"/>
<keyword evidence="2" id="KW-1185">Reference proteome</keyword>
<evidence type="ECO:0000313" key="1">
    <source>
        <dbReference type="EMBL" id="BAT03482.1"/>
    </source>
</evidence>
<evidence type="ECO:0000313" key="2">
    <source>
        <dbReference type="Proteomes" id="UP000059680"/>
    </source>
</evidence>
<dbReference type="Proteomes" id="UP000059680">
    <property type="component" value="Chromosome 8"/>
</dbReference>
<sequence length="76" mass="8836">MPNRRASRNLKAHTTYRVPAKCRDLLEMRTTFSSLPNIDSLTCLKCPWTSATVQRVLRHLDRIGCVRKVFQTNKFS</sequence>